<accession>E3LUP4</accession>
<dbReference type="GO" id="GO:0016757">
    <property type="term" value="F:glycosyltransferase activity"/>
    <property type="evidence" value="ECO:0007669"/>
    <property type="project" value="UniProtKB-UniRule"/>
</dbReference>
<dbReference type="CTD" id="9824007"/>
<evidence type="ECO:0000256" key="4">
    <source>
        <dbReference type="ARBA" id="ARBA00022679"/>
    </source>
</evidence>
<proteinExistence type="inferred from homology"/>
<dbReference type="KEGG" id="crq:GCK72_017892"/>
<comment type="subcellular location">
    <subcellularLocation>
        <location evidence="1">Membrane</location>
        <topology evidence="1">Single-pass membrane protein</topology>
    </subcellularLocation>
</comment>
<evidence type="ECO:0000256" key="2">
    <source>
        <dbReference type="ARBA" id="ARBA00007647"/>
    </source>
</evidence>
<keyword evidence="10" id="KW-1185">Reference proteome</keyword>
<dbReference type="eggNOG" id="KOG4735">
    <property type="taxonomic scope" value="Eukaryota"/>
</dbReference>
<evidence type="ECO:0000256" key="1">
    <source>
        <dbReference type="ARBA" id="ARBA00004167"/>
    </source>
</evidence>
<dbReference type="EMBL" id="DS268415">
    <property type="protein sequence ID" value="EFP10845.1"/>
    <property type="molecule type" value="Genomic_DNA"/>
</dbReference>
<evidence type="ECO:0000256" key="8">
    <source>
        <dbReference type="RuleBase" id="RU366017"/>
    </source>
</evidence>
<evidence type="ECO:0000313" key="10">
    <source>
        <dbReference type="Proteomes" id="UP000008281"/>
    </source>
</evidence>
<evidence type="ECO:0000256" key="5">
    <source>
        <dbReference type="ARBA" id="ARBA00022692"/>
    </source>
</evidence>
<dbReference type="GeneID" id="9824007"/>
<keyword evidence="5 8" id="KW-0812">Transmembrane</keyword>
<keyword evidence="4 8" id="KW-0808">Transferase</keyword>
<dbReference type="InterPro" id="IPR008166">
    <property type="entry name" value="Glyco_transf_92"/>
</dbReference>
<dbReference type="GO" id="GO:0016020">
    <property type="term" value="C:membrane"/>
    <property type="evidence" value="ECO:0007669"/>
    <property type="project" value="UniProtKB-SubCell"/>
</dbReference>
<feature type="transmembrane region" description="Helical" evidence="8">
    <location>
        <begin position="6"/>
        <end position="27"/>
    </location>
</feature>
<dbReference type="EC" id="2.4.1.-" evidence="8"/>
<evidence type="ECO:0000256" key="7">
    <source>
        <dbReference type="ARBA" id="ARBA00023136"/>
    </source>
</evidence>
<sequence length="412" mass="48488">MRKLSVPYISAFILTPLIIISLLWLLLIHSQQTDGIQVSLKAKKYYQEVMRSRAEEKNVALLSAFDFEDSFITAATSKVLLKGSSVYCHYFDKNRRSIPDSSRQISMFTETIARCPKPENSDSRFISLSYSFRKSPQLVPIPVQKRQFFETKHDLTVCVELELEPNWLEITAFIEYHQNLNIKFFHFTTIDLDAYTRRILDDYIRLGVVKLTSLRSFRNLTTVTDDYKTIQRTNCLLQARSDSKLVTFLRINERVVDIPFFLQNLRGDGVTETRVVTKTLEMDSTLKRYKNETETRDILGSFSYKRHVQFRKVTDPKNIQSMDQISEDFVYKKASIFTPSIPESVTSSVLSRVKHNYDTRPIYCDEFDIEVLSWCPVNVYHCQFRDEKSKQIILEKREEARKVRYKQETIRW</sequence>
<dbReference type="OMA" id="PIYCDEF"/>
<evidence type="ECO:0000256" key="6">
    <source>
        <dbReference type="ARBA" id="ARBA00022989"/>
    </source>
</evidence>
<reference evidence="9" key="1">
    <citation type="submission" date="2007-07" db="EMBL/GenBank/DDBJ databases">
        <title>PCAP assembly of the Caenorhabditis remanei genome.</title>
        <authorList>
            <consortium name="The Caenorhabditis remanei Sequencing Consortium"/>
            <person name="Wilson R.K."/>
        </authorList>
    </citation>
    <scope>NUCLEOTIDE SEQUENCE [LARGE SCALE GENOMIC DNA]</scope>
    <source>
        <strain evidence="9">PB4641</strain>
    </source>
</reference>
<comment type="similarity">
    <text evidence="2 8">Belongs to the glycosyltransferase 92 family.</text>
</comment>
<keyword evidence="7 8" id="KW-0472">Membrane</keyword>
<keyword evidence="3 8" id="KW-0328">Glycosyltransferase</keyword>
<name>E3LUP4_CAERE</name>
<dbReference type="GO" id="GO:0005737">
    <property type="term" value="C:cytoplasm"/>
    <property type="evidence" value="ECO:0007669"/>
    <property type="project" value="TreeGrafter"/>
</dbReference>
<keyword evidence="6 8" id="KW-1133">Transmembrane helix</keyword>
<gene>
    <name evidence="9" type="ORF">CRE_31111</name>
</gene>
<dbReference type="PANTHER" id="PTHR21461:SF84">
    <property type="entry name" value="GLYCOSYLTRANSFERASE FAMILY 92 PROTEIN"/>
    <property type="match status" value="1"/>
</dbReference>
<protein>
    <recommendedName>
        <fullName evidence="8">Glycosyltransferase family 92 protein</fullName>
        <ecNumber evidence="8">2.4.1.-</ecNumber>
    </recommendedName>
</protein>
<dbReference type="Pfam" id="PF01697">
    <property type="entry name" value="Glyco_transf_92"/>
    <property type="match status" value="1"/>
</dbReference>
<evidence type="ECO:0000256" key="3">
    <source>
        <dbReference type="ARBA" id="ARBA00022676"/>
    </source>
</evidence>
<dbReference type="PANTHER" id="PTHR21461">
    <property type="entry name" value="GLYCOSYLTRANSFERASE FAMILY 92 PROTEIN"/>
    <property type="match status" value="1"/>
</dbReference>
<dbReference type="OrthoDB" id="5840786at2759"/>
<dbReference type="Proteomes" id="UP000008281">
    <property type="component" value="Unassembled WGS sequence"/>
</dbReference>
<organism evidence="10">
    <name type="scientific">Caenorhabditis remanei</name>
    <name type="common">Caenorhabditis vulgaris</name>
    <dbReference type="NCBI Taxonomy" id="31234"/>
    <lineage>
        <taxon>Eukaryota</taxon>
        <taxon>Metazoa</taxon>
        <taxon>Ecdysozoa</taxon>
        <taxon>Nematoda</taxon>
        <taxon>Chromadorea</taxon>
        <taxon>Rhabditida</taxon>
        <taxon>Rhabditina</taxon>
        <taxon>Rhabditomorpha</taxon>
        <taxon>Rhabditoidea</taxon>
        <taxon>Rhabditidae</taxon>
        <taxon>Peloderinae</taxon>
        <taxon>Caenorhabditis</taxon>
    </lineage>
</organism>
<dbReference type="AlphaFoldDB" id="E3LUP4"/>
<evidence type="ECO:0000313" key="9">
    <source>
        <dbReference type="EMBL" id="EFP10845.1"/>
    </source>
</evidence>
<dbReference type="HOGENOM" id="CLU_669450_0_0_1"/>
<dbReference type="RefSeq" id="XP_003112324.2">
    <property type="nucleotide sequence ID" value="XM_003112276.2"/>
</dbReference>